<comment type="caution">
    <text evidence="2">The sequence shown here is derived from an EMBL/GenBank/DDBJ whole genome shotgun (WGS) entry which is preliminary data.</text>
</comment>
<sequence length="340" mass="34899">MITKDISMKKPFKLVAIAATAAVIVSAPYASAATGHADTQPAVTHVKTVAAFDFATGDVPENITVAPDNSLTVSMVGTPAGERPALVRIAPSGHRTVLITGQKGDGITGNTRGHDGTVYYNVWSSDTSRNGVWKLPPGGTPHRIAALPVGGVPNGMAIDPAGRTLYVADSRMGTVWAVPVSGGRATAWLVGPALAIKASAPVPYGANGLRFHNGAVWVSNLSKATLLRIPVTATGAAGRVHTVAGGLTGIDDFNFLSDRSDVVFAALNTQNQIAVVYPDGTTRTALTALDGLASPTATAVRGKRLYITDGGLNEPHDAKVQSGKIDLGALLSLRSPGSSQ</sequence>
<dbReference type="RefSeq" id="WP_006381280.1">
    <property type="nucleotide sequence ID" value="NZ_AEJB01000506.1"/>
</dbReference>
<dbReference type="InterPro" id="IPR052998">
    <property type="entry name" value="Hetero-Diels-Alderase-like"/>
</dbReference>
<dbReference type="PATRIC" id="fig|698760.3.peg.7329"/>
<keyword evidence="1" id="KW-0732">Signal</keyword>
<accession>L7EYJ7</accession>
<dbReference type="PANTHER" id="PTHR42060">
    <property type="entry name" value="NHL REPEAT-CONTAINING PROTEIN-RELATED"/>
    <property type="match status" value="1"/>
</dbReference>
<dbReference type="EMBL" id="AEJB01000506">
    <property type="protein sequence ID" value="ELP63791.1"/>
    <property type="molecule type" value="Genomic_DNA"/>
</dbReference>
<dbReference type="Proteomes" id="UP000010931">
    <property type="component" value="Unassembled WGS sequence"/>
</dbReference>
<keyword evidence="3" id="KW-1185">Reference proteome</keyword>
<dbReference type="STRING" id="85558.T45_03883"/>
<dbReference type="InterPro" id="IPR011042">
    <property type="entry name" value="6-blade_b-propeller_TolB-like"/>
</dbReference>
<dbReference type="AlphaFoldDB" id="L7EYJ7"/>
<evidence type="ECO:0000313" key="3">
    <source>
        <dbReference type="Proteomes" id="UP000010931"/>
    </source>
</evidence>
<dbReference type="Gene3D" id="2.120.10.30">
    <property type="entry name" value="TolB, C-terminal domain"/>
    <property type="match status" value="1"/>
</dbReference>
<evidence type="ECO:0000256" key="1">
    <source>
        <dbReference type="SAM" id="SignalP"/>
    </source>
</evidence>
<dbReference type="PANTHER" id="PTHR42060:SF3">
    <property type="entry name" value="SMP-30_GLUCONOLACTONASE_LRE-LIKE REGION DOMAIN-CONTAINING PROTEIN"/>
    <property type="match status" value="1"/>
</dbReference>
<evidence type="ECO:0000313" key="2">
    <source>
        <dbReference type="EMBL" id="ELP63791.1"/>
    </source>
</evidence>
<evidence type="ECO:0008006" key="4">
    <source>
        <dbReference type="Google" id="ProtNLM"/>
    </source>
</evidence>
<proteinExistence type="predicted"/>
<name>L7EYJ7_STRT8</name>
<organism evidence="2 3">
    <name type="scientific">Streptomyces turgidiscabies (strain Car8)</name>
    <dbReference type="NCBI Taxonomy" id="698760"/>
    <lineage>
        <taxon>Bacteria</taxon>
        <taxon>Bacillati</taxon>
        <taxon>Actinomycetota</taxon>
        <taxon>Actinomycetes</taxon>
        <taxon>Kitasatosporales</taxon>
        <taxon>Streptomycetaceae</taxon>
        <taxon>Streptomyces</taxon>
    </lineage>
</organism>
<feature type="signal peptide" evidence="1">
    <location>
        <begin position="1"/>
        <end position="32"/>
    </location>
</feature>
<feature type="chain" id="PRO_5003973291" description="SMP-30/Gluconolactonase/LRE-like region domain-containing protein" evidence="1">
    <location>
        <begin position="33"/>
        <end position="340"/>
    </location>
</feature>
<gene>
    <name evidence="2" type="ORF">STRTUCAR8_09439</name>
</gene>
<protein>
    <recommendedName>
        <fullName evidence="4">SMP-30/Gluconolactonase/LRE-like region domain-containing protein</fullName>
    </recommendedName>
</protein>
<reference evidence="2 3" key="1">
    <citation type="journal article" date="2011" name="Plasmid">
        <title>Streptomyces turgidiscabies Car8 contains a modular pathogenicity island that shares virulence genes with other actinobacterial plant pathogens.</title>
        <authorList>
            <person name="Huguet-Tapia J.C."/>
            <person name="Badger J.H."/>
            <person name="Loria R."/>
            <person name="Pettis G.S."/>
        </authorList>
    </citation>
    <scope>NUCLEOTIDE SEQUENCE [LARGE SCALE GENOMIC DNA]</scope>
    <source>
        <strain evidence="2 3">Car8</strain>
    </source>
</reference>
<dbReference type="SUPFAM" id="SSF63829">
    <property type="entry name" value="Calcium-dependent phosphotriesterase"/>
    <property type="match status" value="1"/>
</dbReference>
<dbReference type="GeneID" id="97398989"/>